<name>A0A5J5HEV7_9BACI</name>
<evidence type="ECO:0000313" key="4">
    <source>
        <dbReference type="Proteomes" id="UP000326671"/>
    </source>
</evidence>
<dbReference type="Proteomes" id="UP000326671">
    <property type="component" value="Unassembled WGS sequence"/>
</dbReference>
<dbReference type="InterPro" id="IPR001653">
    <property type="entry name" value="DAP_epimerase_DapF"/>
</dbReference>
<dbReference type="OrthoDB" id="9805408at2"/>
<proteinExistence type="inferred from homology"/>
<organism evidence="3 4">
    <name type="scientific">Niallia endozanthoxylica</name>
    <dbReference type="NCBI Taxonomy" id="2036016"/>
    <lineage>
        <taxon>Bacteria</taxon>
        <taxon>Bacillati</taxon>
        <taxon>Bacillota</taxon>
        <taxon>Bacilli</taxon>
        <taxon>Bacillales</taxon>
        <taxon>Bacillaceae</taxon>
        <taxon>Niallia</taxon>
    </lineage>
</organism>
<dbReference type="PANTHER" id="PTHR31689:SF0">
    <property type="entry name" value="DIAMINOPIMELATE EPIMERASE"/>
    <property type="match status" value="1"/>
</dbReference>
<sequence length="158" mass="17851">MQFSKMQSLGNSYVLFNLLEDSMEHVNFSELSKLVSNVKVGIGSDGILIIGPSDRADFSIRIFNKDGIEANHCLSGIRCAAAYLYDTMYAESPNFTIETIDGDVSVKVEVGEKRKVNNVVVWDNLNRVWPKDEVRYVCYGELEEMTLLKSQDILDQNE</sequence>
<dbReference type="EMBL" id="VYKL01000035">
    <property type="protein sequence ID" value="KAA9018024.1"/>
    <property type="molecule type" value="Genomic_DNA"/>
</dbReference>
<comment type="caution">
    <text evidence="3">The sequence shown here is derived from an EMBL/GenBank/DDBJ whole genome shotgun (WGS) entry which is preliminary data.</text>
</comment>
<dbReference type="Gene3D" id="3.10.310.10">
    <property type="entry name" value="Diaminopimelate Epimerase, Chain A, domain 1"/>
    <property type="match status" value="1"/>
</dbReference>
<dbReference type="AlphaFoldDB" id="A0A5J5HEV7"/>
<keyword evidence="4" id="KW-1185">Reference proteome</keyword>
<reference evidence="3 4" key="1">
    <citation type="submission" date="2019-09" db="EMBL/GenBank/DDBJ databases">
        <title>Whole genome sequences of isolates from the Mars Exploration Rovers.</title>
        <authorList>
            <person name="Seuylemezian A."/>
            <person name="Vaishampayan P."/>
        </authorList>
    </citation>
    <scope>NUCLEOTIDE SEQUENCE [LARGE SCALE GENOMIC DNA]</scope>
    <source>
        <strain evidence="3 4">MER_TA_151</strain>
    </source>
</reference>
<evidence type="ECO:0008006" key="5">
    <source>
        <dbReference type="Google" id="ProtNLM"/>
    </source>
</evidence>
<evidence type="ECO:0000256" key="1">
    <source>
        <dbReference type="ARBA" id="ARBA00010219"/>
    </source>
</evidence>
<dbReference type="GO" id="GO:0009089">
    <property type="term" value="P:lysine biosynthetic process via diaminopimelate"/>
    <property type="evidence" value="ECO:0007669"/>
    <property type="project" value="InterPro"/>
</dbReference>
<dbReference type="GO" id="GO:0008837">
    <property type="term" value="F:diaminopimelate epimerase activity"/>
    <property type="evidence" value="ECO:0007669"/>
    <property type="project" value="InterPro"/>
</dbReference>
<accession>A0A5J5HEV7</accession>
<evidence type="ECO:0000256" key="2">
    <source>
        <dbReference type="ARBA" id="ARBA00023235"/>
    </source>
</evidence>
<dbReference type="RefSeq" id="WP_150441895.1">
    <property type="nucleotide sequence ID" value="NZ_VYKL01000035.1"/>
</dbReference>
<dbReference type="Pfam" id="PF01678">
    <property type="entry name" value="DAP_epimerase"/>
    <property type="match status" value="1"/>
</dbReference>
<keyword evidence="2" id="KW-0413">Isomerase</keyword>
<dbReference type="GO" id="GO:0005829">
    <property type="term" value="C:cytosol"/>
    <property type="evidence" value="ECO:0007669"/>
    <property type="project" value="TreeGrafter"/>
</dbReference>
<gene>
    <name evidence="3" type="ORF">F4V44_20605</name>
</gene>
<comment type="similarity">
    <text evidence="1">Belongs to the diaminopimelate epimerase family.</text>
</comment>
<dbReference type="PANTHER" id="PTHR31689">
    <property type="entry name" value="DIAMINOPIMELATE EPIMERASE, CHLOROPLASTIC"/>
    <property type="match status" value="1"/>
</dbReference>
<dbReference type="SUPFAM" id="SSF54506">
    <property type="entry name" value="Diaminopimelate epimerase-like"/>
    <property type="match status" value="1"/>
</dbReference>
<protein>
    <recommendedName>
        <fullName evidence="5">Diaminopimelate epimerase</fullName>
    </recommendedName>
</protein>
<evidence type="ECO:0000313" key="3">
    <source>
        <dbReference type="EMBL" id="KAA9018024.1"/>
    </source>
</evidence>